<gene>
    <name evidence="1" type="ORF">ACFFN1_07065</name>
</gene>
<keyword evidence="2" id="KW-1185">Reference proteome</keyword>
<comment type="caution">
    <text evidence="1">The sequence shown here is derived from an EMBL/GenBank/DDBJ whole genome shotgun (WGS) entry which is preliminary data.</text>
</comment>
<accession>A0ABV5X329</accession>
<protein>
    <submittedName>
        <fullName evidence="1">Uncharacterized protein</fullName>
    </submittedName>
</protein>
<name>A0ABV5X329_9MICO</name>
<dbReference type="RefSeq" id="WP_376839909.1">
    <property type="nucleotide sequence ID" value="NZ_JBHMAU010000046.1"/>
</dbReference>
<organism evidence="1 2">
    <name type="scientific">Brevibacterium otitidis</name>
    <dbReference type="NCBI Taxonomy" id="53364"/>
    <lineage>
        <taxon>Bacteria</taxon>
        <taxon>Bacillati</taxon>
        <taxon>Actinomycetota</taxon>
        <taxon>Actinomycetes</taxon>
        <taxon>Micrococcales</taxon>
        <taxon>Brevibacteriaceae</taxon>
        <taxon>Brevibacterium</taxon>
    </lineage>
</organism>
<evidence type="ECO:0000313" key="1">
    <source>
        <dbReference type="EMBL" id="MFB9776162.1"/>
    </source>
</evidence>
<sequence length="115" mass="12982">MKTPDSIIRELSEVRTNVARNAQIVRDYESAAMEAQRQLDHEFALAYKRASGSIEDRKQQAVIDTESFAHARDDTKIALNYAKARARGFESELSNLQTQARMVELTYKMAGVGET</sequence>
<reference evidence="1 2" key="1">
    <citation type="submission" date="2024-09" db="EMBL/GenBank/DDBJ databases">
        <authorList>
            <person name="Sun Q."/>
            <person name="Mori K."/>
        </authorList>
    </citation>
    <scope>NUCLEOTIDE SEQUENCE [LARGE SCALE GENOMIC DNA]</scope>
    <source>
        <strain evidence="1 2">JCM 11683</strain>
    </source>
</reference>
<proteinExistence type="predicted"/>
<dbReference type="EMBL" id="JBHMAU010000046">
    <property type="protein sequence ID" value="MFB9776162.1"/>
    <property type="molecule type" value="Genomic_DNA"/>
</dbReference>
<evidence type="ECO:0000313" key="2">
    <source>
        <dbReference type="Proteomes" id="UP001589707"/>
    </source>
</evidence>
<dbReference type="Proteomes" id="UP001589707">
    <property type="component" value="Unassembled WGS sequence"/>
</dbReference>